<dbReference type="PANTHER" id="PTHR15955:SF8">
    <property type="entry name" value="RWD DOMAIN-CONTAINING PROTEIN 2B-RELATED"/>
    <property type="match status" value="1"/>
</dbReference>
<dbReference type="InterPro" id="IPR006575">
    <property type="entry name" value="RWD_dom"/>
</dbReference>
<dbReference type="Proteomes" id="UP000322000">
    <property type="component" value="Chromosome 2"/>
</dbReference>
<sequence>MATSSTMREEYEDCISQQISEYELLKSMYPNPGELILNDKSVINEMNNFLNNKTESIPGHLDFKLNLLIEELKLKLEVFVNLHSLYPKKEPEIYVRCNNMNRQNESNLNSELMNYIKENSFGEVCLYTAISWLQENVHKYNIITENTSSKASEVNETEDEYARLWIYSHHIYNKRKRDEIVKKARELKLTGFSLPGKPGIICVEGFHNDCIEWWKHIKAMCWKKIMIRKSEIFDVSEKNTYKKFSSFEELMFTNTLINKCSPMSELSKLLHDRGLGPIFNELFGLGNDD</sequence>
<dbReference type="PANTHER" id="PTHR15955">
    <property type="entry name" value="RWD DOMAIN CONTAINING PROTEIN 2"/>
    <property type="match status" value="1"/>
</dbReference>
<dbReference type="FunCoup" id="A0A7E5X1R0">
    <property type="interactions" value="17"/>
</dbReference>
<feature type="domain" description="RWD" evidence="1">
    <location>
        <begin position="20"/>
        <end position="140"/>
    </location>
</feature>
<dbReference type="OrthoDB" id="432412at2759"/>
<keyword evidence="2" id="KW-1185">Reference proteome</keyword>
<dbReference type="Pfam" id="PF06544">
    <property type="entry name" value="Prp3_C"/>
    <property type="match status" value="1"/>
</dbReference>
<dbReference type="InterPro" id="IPR016135">
    <property type="entry name" value="UBQ-conjugating_enzyme/RWD"/>
</dbReference>
<dbReference type="SMART" id="SM00591">
    <property type="entry name" value="RWD"/>
    <property type="match status" value="1"/>
</dbReference>
<dbReference type="Pfam" id="PF05773">
    <property type="entry name" value="RWD"/>
    <property type="match status" value="1"/>
</dbReference>
<dbReference type="PROSITE" id="PS50908">
    <property type="entry name" value="RWD"/>
    <property type="match status" value="1"/>
</dbReference>
<accession>A0A7E5X1R0</accession>
<evidence type="ECO:0000259" key="1">
    <source>
        <dbReference type="PROSITE" id="PS50908"/>
    </source>
</evidence>
<dbReference type="SUPFAM" id="SSF54495">
    <property type="entry name" value="UBC-like"/>
    <property type="match status" value="1"/>
</dbReference>
<proteinExistence type="predicted"/>
<dbReference type="AlphaFoldDB" id="A0A7E5X1R0"/>
<dbReference type="RefSeq" id="XP_026747128.1">
    <property type="nucleotide sequence ID" value="XM_026891327.1"/>
</dbReference>
<dbReference type="PIRSF" id="PIRSF038021">
    <property type="entry name" value="UCP038021_RWDD2"/>
    <property type="match status" value="1"/>
</dbReference>
<dbReference type="InParanoid" id="A0A7E5X1R0"/>
<protein>
    <submittedName>
        <fullName evidence="3">RWD domain-containing protein 2B</fullName>
    </submittedName>
</protein>
<evidence type="ECO:0000313" key="3">
    <source>
        <dbReference type="RefSeq" id="XP_026747128.1"/>
    </source>
</evidence>
<dbReference type="CDD" id="cd24163">
    <property type="entry name" value="RWDD2_C"/>
    <property type="match status" value="1"/>
</dbReference>
<dbReference type="Gene3D" id="3.10.110.10">
    <property type="entry name" value="Ubiquitin Conjugating Enzyme"/>
    <property type="match status" value="1"/>
</dbReference>
<name>A0A7E5X1R0_TRINI</name>
<dbReference type="KEGG" id="tnl:113508350"/>
<evidence type="ECO:0000313" key="2">
    <source>
        <dbReference type="Proteomes" id="UP000322000"/>
    </source>
</evidence>
<dbReference type="GeneID" id="113508350"/>
<organism evidence="2 3">
    <name type="scientific">Trichoplusia ni</name>
    <name type="common">Cabbage looper</name>
    <dbReference type="NCBI Taxonomy" id="7111"/>
    <lineage>
        <taxon>Eukaryota</taxon>
        <taxon>Metazoa</taxon>
        <taxon>Ecdysozoa</taxon>
        <taxon>Arthropoda</taxon>
        <taxon>Hexapoda</taxon>
        <taxon>Insecta</taxon>
        <taxon>Pterygota</taxon>
        <taxon>Neoptera</taxon>
        <taxon>Endopterygota</taxon>
        <taxon>Lepidoptera</taxon>
        <taxon>Glossata</taxon>
        <taxon>Ditrysia</taxon>
        <taxon>Noctuoidea</taxon>
        <taxon>Noctuidae</taxon>
        <taxon>Plusiinae</taxon>
        <taxon>Trichoplusia</taxon>
    </lineage>
</organism>
<gene>
    <name evidence="3" type="primary">LOC113508350</name>
</gene>
<dbReference type="InterPro" id="IPR017359">
    <property type="entry name" value="Phi-like"/>
</dbReference>
<reference evidence="3" key="1">
    <citation type="submission" date="2025-08" db="UniProtKB">
        <authorList>
            <consortium name="RefSeq"/>
        </authorList>
    </citation>
    <scope>IDENTIFICATION</scope>
</reference>
<dbReference type="CDD" id="cd23829">
    <property type="entry name" value="RWD_RWDD2"/>
    <property type="match status" value="1"/>
</dbReference>
<dbReference type="InterPro" id="IPR059181">
    <property type="entry name" value="RWDD2A-B_C"/>
</dbReference>
<dbReference type="InterPro" id="IPR010541">
    <property type="entry name" value="Prp3_C"/>
</dbReference>